<keyword evidence="1" id="KW-1133">Transmembrane helix</keyword>
<protein>
    <submittedName>
        <fullName evidence="2">Uncharacterized protein</fullName>
    </submittedName>
</protein>
<evidence type="ECO:0000256" key="1">
    <source>
        <dbReference type="SAM" id="Phobius"/>
    </source>
</evidence>
<feature type="transmembrane region" description="Helical" evidence="1">
    <location>
        <begin position="12"/>
        <end position="34"/>
    </location>
</feature>
<keyword evidence="1" id="KW-0472">Membrane</keyword>
<evidence type="ECO:0000313" key="3">
    <source>
        <dbReference type="Proteomes" id="UP000181962"/>
    </source>
</evidence>
<dbReference type="AlphaFoldDB" id="A0A1L3FDK2"/>
<name>A0A1L3FDK2_BRAJP</name>
<gene>
    <name evidence="2" type="ORF">BKD09_23600</name>
</gene>
<organism evidence="2 3">
    <name type="scientific">Bradyrhizobium japonicum</name>
    <dbReference type="NCBI Taxonomy" id="375"/>
    <lineage>
        <taxon>Bacteria</taxon>
        <taxon>Pseudomonadati</taxon>
        <taxon>Pseudomonadota</taxon>
        <taxon>Alphaproteobacteria</taxon>
        <taxon>Hyphomicrobiales</taxon>
        <taxon>Nitrobacteraceae</taxon>
        <taxon>Bradyrhizobium</taxon>
    </lineage>
</organism>
<evidence type="ECO:0000313" key="2">
    <source>
        <dbReference type="EMBL" id="APG11322.1"/>
    </source>
</evidence>
<proteinExistence type="predicted"/>
<dbReference type="Proteomes" id="UP000181962">
    <property type="component" value="Chromosome"/>
</dbReference>
<keyword evidence="1" id="KW-0812">Transmembrane</keyword>
<dbReference type="EMBL" id="CP017637">
    <property type="protein sequence ID" value="APG11322.1"/>
    <property type="molecule type" value="Genomic_DNA"/>
</dbReference>
<dbReference type="OrthoDB" id="8245768at2"/>
<reference evidence="2 3" key="1">
    <citation type="submission" date="2016-11" db="EMBL/GenBank/DDBJ databases">
        <title>Complete Genome Sequence of Bradyrhizobium sp. strain J5, an isolated from soybean nodule in Hokkaido.</title>
        <authorList>
            <person name="Kanehara K."/>
        </authorList>
    </citation>
    <scope>NUCLEOTIDE SEQUENCE [LARGE SCALE GENOMIC DNA]</scope>
    <source>
        <strain evidence="2 3">J5</strain>
    </source>
</reference>
<accession>A0A1L3FDK2</accession>
<sequence>MRTHATISGSELLLGVIAIRLAVLVLVGWGLTLLPRQARDGEAACFPSPATRVEAQSSVKTPSARVADAAFDDMRLHD</sequence>
<dbReference type="RefSeq" id="WP_071913037.1">
    <property type="nucleotide sequence ID" value="NZ_CP017637.1"/>
</dbReference>